<dbReference type="Pfam" id="PF11102">
    <property type="entry name" value="YjbF"/>
    <property type="match status" value="1"/>
</dbReference>
<reference evidence="1" key="1">
    <citation type="submission" date="2023-04" db="EMBL/GenBank/DDBJ databases">
        <title>Whole Genome Sequence of Multi-drug resistant Aeromonas caviae as a gut pathogen in newborn.</title>
        <authorList>
            <person name="Jadhav S.V."/>
            <person name="Saroj S.D."/>
            <person name="Saha U.B."/>
            <person name="Sen S."/>
            <person name="Kher A."/>
        </authorList>
    </citation>
    <scope>NUCLEOTIDE SEQUENCE</scope>
    <source>
        <strain evidence="1">SVJ23</strain>
    </source>
</reference>
<dbReference type="SUPFAM" id="SSF159270">
    <property type="entry name" value="YmcC-like"/>
    <property type="match status" value="1"/>
</dbReference>
<evidence type="ECO:0000313" key="2">
    <source>
        <dbReference type="Proteomes" id="UP001163285"/>
    </source>
</evidence>
<proteinExistence type="predicted"/>
<dbReference type="InterPro" id="IPR021308">
    <property type="entry name" value="GfcB"/>
</dbReference>
<keyword evidence="1" id="KW-0449">Lipoprotein</keyword>
<protein>
    <submittedName>
        <fullName evidence="1">YjbF family lipoprotein</fullName>
    </submittedName>
</protein>
<dbReference type="RefSeq" id="WP_167292740.1">
    <property type="nucleotide sequence ID" value="NZ_AP019195.1"/>
</dbReference>
<dbReference type="EMBL" id="CP110176">
    <property type="protein sequence ID" value="WGC85810.1"/>
    <property type="molecule type" value="Genomic_DNA"/>
</dbReference>
<dbReference type="InterPro" id="IPR023373">
    <property type="entry name" value="YmcC_sf"/>
</dbReference>
<organism evidence="1 2">
    <name type="scientific">Aeromonas caviae</name>
    <name type="common">Aeromonas punctata</name>
    <dbReference type="NCBI Taxonomy" id="648"/>
    <lineage>
        <taxon>Bacteria</taxon>
        <taxon>Pseudomonadati</taxon>
        <taxon>Pseudomonadota</taxon>
        <taxon>Gammaproteobacteria</taxon>
        <taxon>Aeromonadales</taxon>
        <taxon>Aeromonadaceae</taxon>
        <taxon>Aeromonas</taxon>
    </lineage>
</organism>
<name>A0AAF0K027_AERCA</name>
<dbReference type="Gene3D" id="2.40.360.10">
    <property type="entry name" value="YmcC-like"/>
    <property type="match status" value="1"/>
</dbReference>
<dbReference type="AlphaFoldDB" id="A0AAF0K027"/>
<accession>A0AAF0K027</accession>
<evidence type="ECO:0000313" key="1">
    <source>
        <dbReference type="EMBL" id="WGC85810.1"/>
    </source>
</evidence>
<dbReference type="Proteomes" id="UP001163285">
    <property type="component" value="Chromosome"/>
</dbReference>
<sequence length="239" mass="27166">MSSLVFFLSLMDGVLRVAQYLSYFPSRLLAWSATFLLAGCSTSTHQTIETLGYVFNKPDDIVLTSSELRSLPYASAYIKVGDLPQALVVLAYVNGPRMSWMSADGVMFVTQHGRLIKTVGLPNDLRYLGSLDKDPLKTSRLDKTPSMVWYSVAEWSKKYTSGYPLSMHYTQLGNEVLNIMDRPYKTTIVEEHVVTAPNEERWLNHFWIDEQTGQVRKFQQQLGPSLPMIEMTFLKPYSS</sequence>
<gene>
    <name evidence="1" type="ORF">OJY61_23915</name>
</gene>